<sequence>MNGSILIPERFKLNGKTINVIIDNEYCQEEKLLGEADFTLNIITLCDTYNNKKVNKRNKEQIFYHELIHHILHAMNLEKLKYNELFVDLFADKLIEYERTKR</sequence>
<name>A0A6J5S6L4_9CAUD</name>
<protein>
    <submittedName>
        <fullName evidence="1">Uncharacterized protein</fullName>
    </submittedName>
</protein>
<reference evidence="1" key="1">
    <citation type="submission" date="2020-05" db="EMBL/GenBank/DDBJ databases">
        <authorList>
            <person name="Chiriac C."/>
            <person name="Salcher M."/>
            <person name="Ghai R."/>
            <person name="Kavagutti S V."/>
        </authorList>
    </citation>
    <scope>NUCLEOTIDE SEQUENCE</scope>
</reference>
<accession>A0A6J5S6L4</accession>
<proteinExistence type="predicted"/>
<dbReference type="EMBL" id="LR797341">
    <property type="protein sequence ID" value="CAB4204187.1"/>
    <property type="molecule type" value="Genomic_DNA"/>
</dbReference>
<gene>
    <name evidence="1" type="ORF">UFOVP1384_34</name>
</gene>
<evidence type="ECO:0000313" key="1">
    <source>
        <dbReference type="EMBL" id="CAB4204187.1"/>
    </source>
</evidence>
<organism evidence="1">
    <name type="scientific">uncultured Caudovirales phage</name>
    <dbReference type="NCBI Taxonomy" id="2100421"/>
    <lineage>
        <taxon>Viruses</taxon>
        <taxon>Duplodnaviria</taxon>
        <taxon>Heunggongvirae</taxon>
        <taxon>Uroviricota</taxon>
        <taxon>Caudoviricetes</taxon>
        <taxon>Peduoviridae</taxon>
        <taxon>Maltschvirus</taxon>
        <taxon>Maltschvirus maltsch</taxon>
    </lineage>
</organism>